<evidence type="ECO:0000256" key="1">
    <source>
        <dbReference type="SAM" id="MobiDB-lite"/>
    </source>
</evidence>
<sequence>MGCSYLLISLNYTLIQHQLLIVIWALFPSKSNSSMTLRKFLEKKDSRHKITFTSHEDRSIYFKKPKELSHGDGHVHTIHTNLPTKSPFSGLFNRGRARIRPSQTETHNRTSSKHLLEMLHKSKSMESFQSQESTQSSQTLPSKLAISTDINFDEILKADDTKRVSLTPNRLRSIEVFKKLQKLQSREPTISSSLVSPETDLFKIEDDEFMVPRVRKSETLYEFLKNSGPEDFSPPKPASIKKPKSYKHAIKSVISRNLGASLKPLITLQEKSKGNKKFMNISEFLRYDSTDSMEFCHTNVERISQIFNRSSQFLSPDVALPRSNTTPTVIQEQSHHHERLMKHHRSVSEPLGPKVVESKGIDLYKAATPLLTDLIQESDRRYSLDFSELTDFGSEVVDITSPKIPSSIPLATQPSTRLIQTLPTLPITPKLTVMVEVEEFHTCPNSPNPLFEVHFGATDTEIGVFDLPCMCNDCLNG</sequence>
<comment type="caution">
    <text evidence="3">The sequence shown here is derived from an EMBL/GenBank/DDBJ whole genome shotgun (WGS) entry which is preliminary data.</text>
</comment>
<feature type="transmembrane region" description="Helical" evidence="2">
    <location>
        <begin position="6"/>
        <end position="27"/>
    </location>
</feature>
<protein>
    <submittedName>
        <fullName evidence="3">Uncharacterized protein</fullName>
    </submittedName>
</protein>
<keyword evidence="2" id="KW-1133">Transmembrane helix</keyword>
<proteinExistence type="predicted"/>
<keyword evidence="2" id="KW-0812">Transmembrane</keyword>
<evidence type="ECO:0000313" key="3">
    <source>
        <dbReference type="EMBL" id="KAK9728483.1"/>
    </source>
</evidence>
<dbReference type="Proteomes" id="UP001479436">
    <property type="component" value="Unassembled WGS sequence"/>
</dbReference>
<name>A0ABR2WAA7_9FUNG</name>
<keyword evidence="4" id="KW-1185">Reference proteome</keyword>
<reference evidence="3 4" key="1">
    <citation type="submission" date="2023-04" db="EMBL/GenBank/DDBJ databases">
        <title>Genome of Basidiobolus ranarum AG-B5.</title>
        <authorList>
            <person name="Stajich J.E."/>
            <person name="Carter-House D."/>
            <person name="Gryganskyi A."/>
        </authorList>
    </citation>
    <scope>NUCLEOTIDE SEQUENCE [LARGE SCALE GENOMIC DNA]</scope>
    <source>
        <strain evidence="3 4">AG-B5</strain>
    </source>
</reference>
<accession>A0ABR2WAA7</accession>
<evidence type="ECO:0000256" key="2">
    <source>
        <dbReference type="SAM" id="Phobius"/>
    </source>
</evidence>
<keyword evidence="2" id="KW-0472">Membrane</keyword>
<gene>
    <name evidence="3" type="ORF">K7432_001024</name>
</gene>
<organism evidence="3 4">
    <name type="scientific">Basidiobolus ranarum</name>
    <dbReference type="NCBI Taxonomy" id="34480"/>
    <lineage>
        <taxon>Eukaryota</taxon>
        <taxon>Fungi</taxon>
        <taxon>Fungi incertae sedis</taxon>
        <taxon>Zoopagomycota</taxon>
        <taxon>Entomophthoromycotina</taxon>
        <taxon>Basidiobolomycetes</taxon>
        <taxon>Basidiobolales</taxon>
        <taxon>Basidiobolaceae</taxon>
        <taxon>Basidiobolus</taxon>
    </lineage>
</organism>
<evidence type="ECO:0000313" key="4">
    <source>
        <dbReference type="Proteomes" id="UP001479436"/>
    </source>
</evidence>
<dbReference type="EMBL" id="JASJQH010006896">
    <property type="protein sequence ID" value="KAK9728483.1"/>
    <property type="molecule type" value="Genomic_DNA"/>
</dbReference>
<feature type="region of interest" description="Disordered" evidence="1">
    <location>
        <begin position="123"/>
        <end position="142"/>
    </location>
</feature>
<feature type="compositionally biased region" description="Low complexity" evidence="1">
    <location>
        <begin position="125"/>
        <end position="139"/>
    </location>
</feature>